<dbReference type="PANTHER" id="PTHR42743:SF13">
    <property type="entry name" value="P-LOOP CONTAINING NUCLEOSIDE TRIPHOSPHATE HYDROLASE PROTEIN"/>
    <property type="match status" value="1"/>
</dbReference>
<accession>B1ZQM5</accession>
<keyword evidence="3" id="KW-1185">Reference proteome</keyword>
<dbReference type="InterPro" id="IPR036038">
    <property type="entry name" value="Aminotransferase-like"/>
</dbReference>
<dbReference type="Pfam" id="PF01063">
    <property type="entry name" value="Aminotran_4"/>
    <property type="match status" value="1"/>
</dbReference>
<organism evidence="2 3">
    <name type="scientific">Opitutus terrae (strain DSM 11246 / JCM 15787 / PB90-1)</name>
    <dbReference type="NCBI Taxonomy" id="452637"/>
    <lineage>
        <taxon>Bacteria</taxon>
        <taxon>Pseudomonadati</taxon>
        <taxon>Verrucomicrobiota</taxon>
        <taxon>Opitutia</taxon>
        <taxon>Opitutales</taxon>
        <taxon>Opitutaceae</taxon>
        <taxon>Opitutus</taxon>
    </lineage>
</organism>
<comment type="similarity">
    <text evidence="1">Belongs to the class-IV pyridoxal-phosphate-dependent aminotransferase family.</text>
</comment>
<dbReference type="InterPro" id="IPR050571">
    <property type="entry name" value="Class-IV_PLP-Dep_Aminotrnsfr"/>
</dbReference>
<dbReference type="Gene3D" id="3.20.10.10">
    <property type="entry name" value="D-amino Acid Aminotransferase, subunit A, domain 2"/>
    <property type="match status" value="1"/>
</dbReference>
<protein>
    <submittedName>
        <fullName evidence="2">Aminotransferase class IV</fullName>
    </submittedName>
</protein>
<dbReference type="GO" id="GO:0008483">
    <property type="term" value="F:transaminase activity"/>
    <property type="evidence" value="ECO:0007669"/>
    <property type="project" value="UniProtKB-KW"/>
</dbReference>
<dbReference type="KEGG" id="ote:Oter_2352"/>
<dbReference type="HOGENOM" id="CLU_899660_0_0_0"/>
<dbReference type="AlphaFoldDB" id="B1ZQM5"/>
<dbReference type="PANTHER" id="PTHR42743">
    <property type="entry name" value="AMINO-ACID AMINOTRANSFERASE"/>
    <property type="match status" value="1"/>
</dbReference>
<evidence type="ECO:0000256" key="1">
    <source>
        <dbReference type="ARBA" id="ARBA00009320"/>
    </source>
</evidence>
<reference evidence="2 3" key="1">
    <citation type="journal article" date="2011" name="J. Bacteriol.">
        <title>Genome sequence of the verrucomicrobium Opitutus terrae PB90-1, an abundant inhabitant of rice paddy soil ecosystems.</title>
        <authorList>
            <person name="van Passel M.W."/>
            <person name="Kant R."/>
            <person name="Palva A."/>
            <person name="Copeland A."/>
            <person name="Lucas S."/>
            <person name="Lapidus A."/>
            <person name="Glavina del Rio T."/>
            <person name="Pitluck S."/>
            <person name="Goltsman E."/>
            <person name="Clum A."/>
            <person name="Sun H."/>
            <person name="Schmutz J."/>
            <person name="Larimer F.W."/>
            <person name="Land M.L."/>
            <person name="Hauser L."/>
            <person name="Kyrpides N."/>
            <person name="Mikhailova N."/>
            <person name="Richardson P.P."/>
            <person name="Janssen P.H."/>
            <person name="de Vos W.M."/>
            <person name="Smidt H."/>
        </authorList>
    </citation>
    <scope>NUCLEOTIDE SEQUENCE [LARGE SCALE GENOMIC DNA]</scope>
    <source>
        <strain evidence="3">DSM 11246 / JCM 15787 / PB90-1</strain>
    </source>
</reference>
<sequence length="309" mass="33247">MPEVATPPPPAPVYLDGRLVPAAAAVLPADDHGVLFGLGFYETFRTSGGRPHLWSYHRQRLGLACARAGISLPSHALANDEERLRAVAGEMLKSFGVHDAVFRYTITAGTSNSSASGLSGDPLYAEPHELMTVRAAPAPPNAEGVRLHVLNLRRDSGEWLPRPKSIACANVLLGAAELRQRAAEPADEGLLLNREDRWVIETLRQNVAWISDGRLCYPDLALGAIAGTCLAWVLELGCPSAPRRAHVDELLQADAVLVMNSVRGITPVREIRGQAGEVLRAEIASHEDPFVTSLSRQWSEALDATARGA</sequence>
<dbReference type="InterPro" id="IPR001544">
    <property type="entry name" value="Aminotrans_IV"/>
</dbReference>
<dbReference type="Gene3D" id="3.30.470.10">
    <property type="match status" value="1"/>
</dbReference>
<proteinExistence type="inferred from homology"/>
<dbReference type="GO" id="GO:0046394">
    <property type="term" value="P:carboxylic acid biosynthetic process"/>
    <property type="evidence" value="ECO:0007669"/>
    <property type="project" value="UniProtKB-ARBA"/>
</dbReference>
<dbReference type="STRING" id="452637.Oter_2352"/>
<dbReference type="SUPFAM" id="SSF56752">
    <property type="entry name" value="D-aminoacid aminotransferase-like PLP-dependent enzymes"/>
    <property type="match status" value="1"/>
</dbReference>
<dbReference type="InterPro" id="IPR043131">
    <property type="entry name" value="BCAT-like_N"/>
</dbReference>
<evidence type="ECO:0000313" key="2">
    <source>
        <dbReference type="EMBL" id="ACB75634.1"/>
    </source>
</evidence>
<dbReference type="EMBL" id="CP001032">
    <property type="protein sequence ID" value="ACB75634.1"/>
    <property type="molecule type" value="Genomic_DNA"/>
</dbReference>
<name>B1ZQM5_OPITP</name>
<dbReference type="RefSeq" id="WP_012375171.1">
    <property type="nucleotide sequence ID" value="NC_010571.1"/>
</dbReference>
<keyword evidence="2" id="KW-0032">Aminotransferase</keyword>
<gene>
    <name evidence="2" type="ordered locus">Oter_2352</name>
</gene>
<dbReference type="Proteomes" id="UP000007013">
    <property type="component" value="Chromosome"/>
</dbReference>
<dbReference type="OrthoDB" id="9805628at2"/>
<dbReference type="eggNOG" id="COG0115">
    <property type="taxonomic scope" value="Bacteria"/>
</dbReference>
<keyword evidence="2" id="KW-0808">Transferase</keyword>
<dbReference type="InterPro" id="IPR043132">
    <property type="entry name" value="BCAT-like_C"/>
</dbReference>
<evidence type="ECO:0000313" key="3">
    <source>
        <dbReference type="Proteomes" id="UP000007013"/>
    </source>
</evidence>